<name>A0ABS5A9U2_9PSEU</name>
<protein>
    <submittedName>
        <fullName evidence="1">Uncharacterized protein</fullName>
    </submittedName>
</protein>
<proteinExistence type="predicted"/>
<evidence type="ECO:0000313" key="1">
    <source>
        <dbReference type="EMBL" id="MBP2473355.1"/>
    </source>
</evidence>
<sequence>MVGILAARVRGTAGHAPAQIAQRLTWQGFTWAVIPYGDRLLRKALAAQEIRVFLECPGDHADPATLVETAERLGAAVEDLLPEGIAIRTEGTLTADAAATLQTAAEEANPAIEVLVLSSLTPDFAALDDYTDHYAIPGATEGTKARTLRTVLTCTPESGEDVDGVLADDWRMPQGAT</sequence>
<dbReference type="EMBL" id="JAGIOO010000001">
    <property type="protein sequence ID" value="MBP2473355.1"/>
    <property type="molecule type" value="Genomic_DNA"/>
</dbReference>
<dbReference type="Proteomes" id="UP001519363">
    <property type="component" value="Unassembled WGS sequence"/>
</dbReference>
<comment type="caution">
    <text evidence="1">The sequence shown here is derived from an EMBL/GenBank/DDBJ whole genome shotgun (WGS) entry which is preliminary data.</text>
</comment>
<keyword evidence="2" id="KW-1185">Reference proteome</keyword>
<accession>A0ABS5A9U2</accession>
<evidence type="ECO:0000313" key="2">
    <source>
        <dbReference type="Proteomes" id="UP001519363"/>
    </source>
</evidence>
<dbReference type="RefSeq" id="WP_086787107.1">
    <property type="nucleotide sequence ID" value="NZ_JAGIOO010000001.1"/>
</dbReference>
<organism evidence="1 2">
    <name type="scientific">Crossiella equi</name>
    <dbReference type="NCBI Taxonomy" id="130796"/>
    <lineage>
        <taxon>Bacteria</taxon>
        <taxon>Bacillati</taxon>
        <taxon>Actinomycetota</taxon>
        <taxon>Actinomycetes</taxon>
        <taxon>Pseudonocardiales</taxon>
        <taxon>Pseudonocardiaceae</taxon>
        <taxon>Crossiella</taxon>
    </lineage>
</organism>
<reference evidence="1 2" key="1">
    <citation type="submission" date="2021-03" db="EMBL/GenBank/DDBJ databases">
        <title>Sequencing the genomes of 1000 actinobacteria strains.</title>
        <authorList>
            <person name="Klenk H.-P."/>
        </authorList>
    </citation>
    <scope>NUCLEOTIDE SEQUENCE [LARGE SCALE GENOMIC DNA]</scope>
    <source>
        <strain evidence="1 2">DSM 44580</strain>
    </source>
</reference>
<gene>
    <name evidence="1" type="ORF">JOF53_002227</name>
</gene>